<keyword evidence="2" id="KW-1185">Reference proteome</keyword>
<reference evidence="1 2" key="1">
    <citation type="journal article" date="2014" name="PLoS ONE">
        <title>Global Analysis of Gene Expression Profiles in Physic Nut (Jatropha curcas L.) Seedlings Exposed to Salt Stress.</title>
        <authorList>
            <person name="Zhang L."/>
            <person name="Zhang C."/>
            <person name="Wu P."/>
            <person name="Chen Y."/>
            <person name="Li M."/>
            <person name="Jiang H."/>
            <person name="Wu G."/>
        </authorList>
    </citation>
    <scope>NUCLEOTIDE SEQUENCE [LARGE SCALE GENOMIC DNA]</scope>
    <source>
        <strain evidence="2">cv. GZQX0401</strain>
        <tissue evidence="1">Young leaves</tissue>
    </source>
</reference>
<proteinExistence type="predicted"/>
<evidence type="ECO:0000313" key="2">
    <source>
        <dbReference type="Proteomes" id="UP000027138"/>
    </source>
</evidence>
<gene>
    <name evidence="1" type="ORF">JCGZ_24408</name>
</gene>
<dbReference type="AlphaFoldDB" id="A0A067JM46"/>
<accession>A0A067JM46</accession>
<dbReference type="EMBL" id="KK915009">
    <property type="protein sequence ID" value="KDP24962.1"/>
    <property type="molecule type" value="Genomic_DNA"/>
</dbReference>
<name>A0A067JM46_JATCU</name>
<organism evidence="1 2">
    <name type="scientific">Jatropha curcas</name>
    <name type="common">Barbados nut</name>
    <dbReference type="NCBI Taxonomy" id="180498"/>
    <lineage>
        <taxon>Eukaryota</taxon>
        <taxon>Viridiplantae</taxon>
        <taxon>Streptophyta</taxon>
        <taxon>Embryophyta</taxon>
        <taxon>Tracheophyta</taxon>
        <taxon>Spermatophyta</taxon>
        <taxon>Magnoliopsida</taxon>
        <taxon>eudicotyledons</taxon>
        <taxon>Gunneridae</taxon>
        <taxon>Pentapetalae</taxon>
        <taxon>rosids</taxon>
        <taxon>fabids</taxon>
        <taxon>Malpighiales</taxon>
        <taxon>Euphorbiaceae</taxon>
        <taxon>Crotonoideae</taxon>
        <taxon>Jatropheae</taxon>
        <taxon>Jatropha</taxon>
    </lineage>
</organism>
<evidence type="ECO:0000313" key="1">
    <source>
        <dbReference type="EMBL" id="KDP24962.1"/>
    </source>
</evidence>
<dbReference type="Proteomes" id="UP000027138">
    <property type="component" value="Unassembled WGS sequence"/>
</dbReference>
<sequence length="95" mass="10995">MLLLGRFKQEMEPVSFLPSHFRSPLDESELAIDSPRVIGDSGDLKLEMKTEPDGEKSARFLEATIFRRRFGNRPTSLRRDLKRQNHLLLVWIVAS</sequence>
<protein>
    <submittedName>
        <fullName evidence="1">Uncharacterized protein</fullName>
    </submittedName>
</protein>